<dbReference type="RefSeq" id="WP_269442736.1">
    <property type="nucleotide sequence ID" value="NZ_CP097463.1"/>
</dbReference>
<dbReference type="Proteomes" id="UP001164693">
    <property type="component" value="Chromosome"/>
</dbReference>
<evidence type="ECO:0008006" key="3">
    <source>
        <dbReference type="Google" id="ProtNLM"/>
    </source>
</evidence>
<gene>
    <name evidence="1" type="ORF">M6B22_16925</name>
</gene>
<keyword evidence="2" id="KW-1185">Reference proteome</keyword>
<organism evidence="1 2">
    <name type="scientific">Jatrophihabitans cynanchi</name>
    <dbReference type="NCBI Taxonomy" id="2944128"/>
    <lineage>
        <taxon>Bacteria</taxon>
        <taxon>Bacillati</taxon>
        <taxon>Actinomycetota</taxon>
        <taxon>Actinomycetes</taxon>
        <taxon>Jatrophihabitantales</taxon>
        <taxon>Jatrophihabitantaceae</taxon>
        <taxon>Jatrophihabitans</taxon>
    </lineage>
</organism>
<dbReference type="EMBL" id="CP097463">
    <property type="protein sequence ID" value="WAX56206.1"/>
    <property type="molecule type" value="Genomic_DNA"/>
</dbReference>
<accession>A0ABY7JYS3</accession>
<protein>
    <recommendedName>
        <fullName evidence="3">HipA-like C-terminal domain-containing protein</fullName>
    </recommendedName>
</protein>
<name>A0ABY7JYS3_9ACTN</name>
<evidence type="ECO:0000313" key="2">
    <source>
        <dbReference type="Proteomes" id="UP001164693"/>
    </source>
</evidence>
<proteinExistence type="predicted"/>
<sequence>MRPADDIWEPVEVTDWDAELESDPISDEPLGTKEKFWVTDPGGKRWLFKFTRVVHGAVRGEDWAECLVAELARLVGVPTAAVRLATCGGRRGVLSRSVVGEGERLEHGNELLASLDPGYDREAPRENPGYTIEAIKAALNGIAAPRDIHEFADLTAFDTFAGYLMLDAWVAGRDRHHENWAAIRSETGRWLAPSFDHGNALGFQESDENRRRKLDAPDGVRLWAERGRSQHFAGRPPLVRLAGDGLALAAPRAAAFWRARLEAVTVADVENAVNFVPQELLSVVGRSFCTRLLLVNRERLLHVI</sequence>
<reference evidence="1" key="1">
    <citation type="submission" date="2022-05" db="EMBL/GenBank/DDBJ databases">
        <title>Jatrophihabitans sp. SB3-54 whole genome sequence.</title>
        <authorList>
            <person name="Suh M.K."/>
            <person name="Eom M.K."/>
            <person name="Kim J.S."/>
            <person name="Kim H.S."/>
            <person name="Do H.E."/>
            <person name="Shin Y.K."/>
            <person name="Lee J.-S."/>
        </authorList>
    </citation>
    <scope>NUCLEOTIDE SEQUENCE</scope>
    <source>
        <strain evidence="1">SB3-54</strain>
    </source>
</reference>
<dbReference type="Gene3D" id="1.10.1070.20">
    <property type="match status" value="1"/>
</dbReference>
<evidence type="ECO:0000313" key="1">
    <source>
        <dbReference type="EMBL" id="WAX56206.1"/>
    </source>
</evidence>